<dbReference type="GO" id="GO:0016020">
    <property type="term" value="C:membrane"/>
    <property type="evidence" value="ECO:0007669"/>
    <property type="project" value="UniProtKB-SubCell"/>
</dbReference>
<accession>A0AAE9FGS4</accession>
<protein>
    <recommendedName>
        <fullName evidence="11">Intimal thickness related receptor IRP domain-containing protein</fullName>
    </recommendedName>
</protein>
<evidence type="ECO:0000256" key="6">
    <source>
        <dbReference type="SAM" id="Phobius"/>
    </source>
</evidence>
<evidence type="ECO:0000313" key="9">
    <source>
        <dbReference type="EMBL" id="UMM39225.1"/>
    </source>
</evidence>
<evidence type="ECO:0008006" key="11">
    <source>
        <dbReference type="Google" id="ProtNLM"/>
    </source>
</evidence>
<dbReference type="EMBL" id="CP092625">
    <property type="protein sequence ID" value="UMM39225.1"/>
    <property type="molecule type" value="Genomic_DNA"/>
</dbReference>
<evidence type="ECO:0000256" key="4">
    <source>
        <dbReference type="ARBA" id="ARBA00023136"/>
    </source>
</evidence>
<feature type="transmembrane region" description="Helical" evidence="6">
    <location>
        <begin position="459"/>
        <end position="478"/>
    </location>
</feature>
<evidence type="ECO:0000256" key="5">
    <source>
        <dbReference type="ARBA" id="ARBA00023180"/>
    </source>
</evidence>
<dbReference type="PANTHER" id="PTHR23252">
    <property type="entry name" value="INTIMAL THICKNESS RECEPTOR-RELATED"/>
    <property type="match status" value="1"/>
</dbReference>
<keyword evidence="10" id="KW-1185">Reference proteome</keyword>
<feature type="transmembrane region" description="Helical" evidence="6">
    <location>
        <begin position="246"/>
        <end position="270"/>
    </location>
</feature>
<feature type="transmembrane region" description="Helical" evidence="6">
    <location>
        <begin position="352"/>
        <end position="372"/>
    </location>
</feature>
<dbReference type="PANTHER" id="PTHR23252:SF24">
    <property type="entry name" value="TRANSMEMBRANE PROTEIN 145"/>
    <property type="match status" value="1"/>
</dbReference>
<evidence type="ECO:0000256" key="2">
    <source>
        <dbReference type="ARBA" id="ARBA00022692"/>
    </source>
</evidence>
<dbReference type="Pfam" id="PF10192">
    <property type="entry name" value="GPR180-TMEM145_TM"/>
    <property type="match status" value="1"/>
</dbReference>
<comment type="subcellular location">
    <subcellularLocation>
        <location evidence="1">Membrane</location>
        <topology evidence="1">Multi-pass membrane protein</topology>
    </subcellularLocation>
</comment>
<evidence type="ECO:0000256" key="1">
    <source>
        <dbReference type="ARBA" id="ARBA00004141"/>
    </source>
</evidence>
<feature type="domain" description="GPR180-like N-terminal" evidence="8">
    <location>
        <begin position="80"/>
        <end position="207"/>
    </location>
</feature>
<dbReference type="Pfam" id="PF21892">
    <property type="entry name" value="TMEM145_N"/>
    <property type="match status" value="1"/>
</dbReference>
<dbReference type="Proteomes" id="UP000829354">
    <property type="component" value="Chromosome X"/>
</dbReference>
<evidence type="ECO:0000259" key="8">
    <source>
        <dbReference type="Pfam" id="PF21892"/>
    </source>
</evidence>
<evidence type="ECO:0000313" key="10">
    <source>
        <dbReference type="Proteomes" id="UP000829354"/>
    </source>
</evidence>
<proteinExistence type="predicted"/>
<keyword evidence="4 6" id="KW-0472">Membrane</keyword>
<dbReference type="GO" id="GO:0019236">
    <property type="term" value="P:response to pheromone"/>
    <property type="evidence" value="ECO:0007669"/>
    <property type="project" value="InterPro"/>
</dbReference>
<reference evidence="9 10" key="1">
    <citation type="submission" date="2022-04" db="EMBL/GenBank/DDBJ databases">
        <title>Chromosome-level reference genomes for two strains of Caenorhabditis briggsae: an improved platform for comparative genomics.</title>
        <authorList>
            <person name="Stevens L."/>
            <person name="Andersen E."/>
        </authorList>
    </citation>
    <scope>NUCLEOTIDE SEQUENCE [LARGE SCALE GENOMIC DNA]</scope>
    <source>
        <strain evidence="9">VX34</strain>
        <tissue evidence="9">Whole-organism</tissue>
    </source>
</reference>
<feature type="transmembrane region" description="Helical" evidence="6">
    <location>
        <begin position="392"/>
        <end position="411"/>
    </location>
</feature>
<dbReference type="InterPro" id="IPR047831">
    <property type="entry name" value="GPR180/TMEM145"/>
</dbReference>
<organism evidence="9 10">
    <name type="scientific">Caenorhabditis briggsae</name>
    <dbReference type="NCBI Taxonomy" id="6238"/>
    <lineage>
        <taxon>Eukaryota</taxon>
        <taxon>Metazoa</taxon>
        <taxon>Ecdysozoa</taxon>
        <taxon>Nematoda</taxon>
        <taxon>Chromadorea</taxon>
        <taxon>Rhabditida</taxon>
        <taxon>Rhabditina</taxon>
        <taxon>Rhabditomorpha</taxon>
        <taxon>Rhabditoidea</taxon>
        <taxon>Rhabditidae</taxon>
        <taxon>Peloderinae</taxon>
        <taxon>Caenorhabditis</taxon>
    </lineage>
</organism>
<sequence length="556" mass="64185">MSAVLSLNLFSSHNLFFPPYLQYIAKCDMIAVDRNFCSRPIVLKWVSSQPSNSFYPLPRRKASVLIISDNLFSTVSLFHHTKNDFVYLDRFCFQSETGALEYTFKYPLFYPTQMLLLYFDSDEQWPRAWRELSTCEDRVTLLTNHSDNHQIIFLNPYVPDSVGNGRCVIVQDALKENWISCSGTRIFRSARSRWWFLALANCDPNEGEERRMYNNESIGIYAEFALTMTNGLPSEILKYQFSIDEWLILPSDTFFFALQMILIVIVMFIGKSLSTRRLYHNIYRMCAHSIIGNTIGLAFLVTNYVIYAMDGIGLPIILAFGEFIRALADMLFMYMCLVLARGLNVTKMRLTTFDKFFLVIMFFVFILSYLAMQFWEIKYFDPAMVFAKSESLPGYLLALWRLTAWVFFVIACQLSKNDSPTKAAFFTSFALLMTPWFWAPPIFVIVANFFLNNWVRAEVVNIVENCVTFYGYIVFLYLSRPSDNNQNFPFHIRTTQVDVDTGFDPQTAYAQNTAETNTNDGMHGVIEMTVRNKGGVHAASEEVDRGIIERPQISSS</sequence>
<feature type="transmembrane region" description="Helical" evidence="6">
    <location>
        <begin position="282"/>
        <end position="306"/>
    </location>
</feature>
<dbReference type="InterPro" id="IPR019336">
    <property type="entry name" value="GPR180/TMEM145_TM"/>
</dbReference>
<name>A0AAE9FGS4_CAEBR</name>
<evidence type="ECO:0000256" key="3">
    <source>
        <dbReference type="ARBA" id="ARBA00022989"/>
    </source>
</evidence>
<dbReference type="InterPro" id="IPR053880">
    <property type="entry name" value="GPR180-like_N"/>
</dbReference>
<evidence type="ECO:0000259" key="7">
    <source>
        <dbReference type="Pfam" id="PF10192"/>
    </source>
</evidence>
<dbReference type="AlphaFoldDB" id="A0AAE9FGS4"/>
<keyword evidence="3 6" id="KW-1133">Transmembrane helix</keyword>
<keyword evidence="2 6" id="KW-0812">Transmembrane</keyword>
<keyword evidence="5" id="KW-0325">Glycoprotein</keyword>
<feature type="transmembrane region" description="Helical" evidence="6">
    <location>
        <begin position="312"/>
        <end position="340"/>
    </location>
</feature>
<feature type="transmembrane region" description="Helical" evidence="6">
    <location>
        <begin position="423"/>
        <end position="447"/>
    </location>
</feature>
<feature type="domain" description="GPR180/TMEM145 transmembrane" evidence="7">
    <location>
        <begin position="255"/>
        <end position="475"/>
    </location>
</feature>
<dbReference type="GO" id="GO:0007186">
    <property type="term" value="P:G protein-coupled receptor signaling pathway"/>
    <property type="evidence" value="ECO:0007669"/>
    <property type="project" value="InterPro"/>
</dbReference>
<gene>
    <name evidence="9" type="ORF">L5515_016375</name>
</gene>